<accession>A0ACD3B6U7</accession>
<dbReference type="EMBL" id="ML208276">
    <property type="protein sequence ID" value="TFK73407.1"/>
    <property type="molecule type" value="Genomic_DNA"/>
</dbReference>
<evidence type="ECO:0000313" key="1">
    <source>
        <dbReference type="EMBL" id="TFK73407.1"/>
    </source>
</evidence>
<keyword evidence="2" id="KW-1185">Reference proteome</keyword>
<dbReference type="Proteomes" id="UP000308600">
    <property type="component" value="Unassembled WGS sequence"/>
</dbReference>
<sequence length="224" mass="24896">MFAKQTAQMSPSKISDFFQSDRSEVDKLNRSQSPTATSRCGSSDQQVVEEPRYTHWHKEAPGNCQFDTIYRWVLALADTGRIMSTSCPGSAKSQGAGCSLDKNFNMCNSEMGPQGPERRELSTALHVGRLTIDTNLVVCVPVRVGLVPPHEVNNPAEMNYFSTREAQGVQIWLLEPEGQRSHQVFIFLTLPVLRILGKAGKEAWIQEPITAAEGSIDELKMRTL</sequence>
<proteinExistence type="predicted"/>
<protein>
    <submittedName>
        <fullName evidence="1">Uncharacterized protein</fullName>
    </submittedName>
</protein>
<organism evidence="1 2">
    <name type="scientific">Pluteus cervinus</name>
    <dbReference type="NCBI Taxonomy" id="181527"/>
    <lineage>
        <taxon>Eukaryota</taxon>
        <taxon>Fungi</taxon>
        <taxon>Dikarya</taxon>
        <taxon>Basidiomycota</taxon>
        <taxon>Agaricomycotina</taxon>
        <taxon>Agaricomycetes</taxon>
        <taxon>Agaricomycetidae</taxon>
        <taxon>Agaricales</taxon>
        <taxon>Pluteineae</taxon>
        <taxon>Pluteaceae</taxon>
        <taxon>Pluteus</taxon>
    </lineage>
</organism>
<gene>
    <name evidence="1" type="ORF">BDN72DRAFT_854839</name>
</gene>
<name>A0ACD3B6U7_9AGAR</name>
<evidence type="ECO:0000313" key="2">
    <source>
        <dbReference type="Proteomes" id="UP000308600"/>
    </source>
</evidence>
<reference evidence="1 2" key="1">
    <citation type="journal article" date="2019" name="Nat. Ecol. Evol.">
        <title>Megaphylogeny resolves global patterns of mushroom evolution.</title>
        <authorList>
            <person name="Varga T."/>
            <person name="Krizsan K."/>
            <person name="Foldi C."/>
            <person name="Dima B."/>
            <person name="Sanchez-Garcia M."/>
            <person name="Sanchez-Ramirez S."/>
            <person name="Szollosi G.J."/>
            <person name="Szarkandi J.G."/>
            <person name="Papp V."/>
            <person name="Albert L."/>
            <person name="Andreopoulos W."/>
            <person name="Angelini C."/>
            <person name="Antonin V."/>
            <person name="Barry K.W."/>
            <person name="Bougher N.L."/>
            <person name="Buchanan P."/>
            <person name="Buyck B."/>
            <person name="Bense V."/>
            <person name="Catcheside P."/>
            <person name="Chovatia M."/>
            <person name="Cooper J."/>
            <person name="Damon W."/>
            <person name="Desjardin D."/>
            <person name="Finy P."/>
            <person name="Geml J."/>
            <person name="Haridas S."/>
            <person name="Hughes K."/>
            <person name="Justo A."/>
            <person name="Karasinski D."/>
            <person name="Kautmanova I."/>
            <person name="Kiss B."/>
            <person name="Kocsube S."/>
            <person name="Kotiranta H."/>
            <person name="LaButti K.M."/>
            <person name="Lechner B.E."/>
            <person name="Liimatainen K."/>
            <person name="Lipzen A."/>
            <person name="Lukacs Z."/>
            <person name="Mihaltcheva S."/>
            <person name="Morgado L.N."/>
            <person name="Niskanen T."/>
            <person name="Noordeloos M.E."/>
            <person name="Ohm R.A."/>
            <person name="Ortiz-Santana B."/>
            <person name="Ovrebo C."/>
            <person name="Racz N."/>
            <person name="Riley R."/>
            <person name="Savchenko A."/>
            <person name="Shiryaev A."/>
            <person name="Soop K."/>
            <person name="Spirin V."/>
            <person name="Szebenyi C."/>
            <person name="Tomsovsky M."/>
            <person name="Tulloss R.E."/>
            <person name="Uehling J."/>
            <person name="Grigoriev I.V."/>
            <person name="Vagvolgyi C."/>
            <person name="Papp T."/>
            <person name="Martin F.M."/>
            <person name="Miettinen O."/>
            <person name="Hibbett D.S."/>
            <person name="Nagy L.G."/>
        </authorList>
    </citation>
    <scope>NUCLEOTIDE SEQUENCE [LARGE SCALE GENOMIC DNA]</scope>
    <source>
        <strain evidence="1 2">NL-1719</strain>
    </source>
</reference>